<accession>A0A174QRG6</accession>
<organism evidence="1 2">
    <name type="scientific">Flavonifractor plautii</name>
    <name type="common">Fusobacterium plautii</name>
    <dbReference type="NCBI Taxonomy" id="292800"/>
    <lineage>
        <taxon>Bacteria</taxon>
        <taxon>Bacillati</taxon>
        <taxon>Bacillota</taxon>
        <taxon>Clostridia</taxon>
        <taxon>Eubacteriales</taxon>
        <taxon>Oscillospiraceae</taxon>
        <taxon>Flavonifractor</taxon>
    </lineage>
</organism>
<dbReference type="Proteomes" id="UP000095746">
    <property type="component" value="Unassembled WGS sequence"/>
</dbReference>
<name>A0A174QRG6_FLAPL</name>
<sequence length="47" mass="5493">MAFITHTVSCLLPSYRWENIQGFTAEEIARYQEVIESTAHLIFEFSL</sequence>
<protein>
    <submittedName>
        <fullName evidence="1">Uncharacterized protein</fullName>
    </submittedName>
</protein>
<dbReference type="RefSeq" id="WP_238047387.1">
    <property type="nucleotide sequence ID" value="NZ_JADNAN010000323.1"/>
</dbReference>
<gene>
    <name evidence="1" type="ORF">ERS852411_03551</name>
</gene>
<reference evidence="1 2" key="1">
    <citation type="submission" date="2015-09" db="EMBL/GenBank/DDBJ databases">
        <authorList>
            <consortium name="Pathogen Informatics"/>
        </authorList>
    </citation>
    <scope>NUCLEOTIDE SEQUENCE [LARGE SCALE GENOMIC DNA]</scope>
    <source>
        <strain evidence="1 2">2789STDY5608854</strain>
    </source>
</reference>
<evidence type="ECO:0000313" key="1">
    <source>
        <dbReference type="EMBL" id="CUP75812.1"/>
    </source>
</evidence>
<evidence type="ECO:0000313" key="2">
    <source>
        <dbReference type="Proteomes" id="UP000095746"/>
    </source>
</evidence>
<proteinExistence type="predicted"/>
<dbReference type="AlphaFoldDB" id="A0A174QRG6"/>
<dbReference type="EMBL" id="CYZT01000484">
    <property type="protein sequence ID" value="CUP75812.1"/>
    <property type="molecule type" value="Genomic_DNA"/>
</dbReference>